<evidence type="ECO:0000256" key="3">
    <source>
        <dbReference type="PIRSR" id="PIRSR005384-1"/>
    </source>
</evidence>
<dbReference type="PANTHER" id="PTHR30345">
    <property type="entry name" value="RIBOSE-5-PHOSPHATE ISOMERASE B"/>
    <property type="match status" value="1"/>
</dbReference>
<feature type="binding site" evidence="4">
    <location>
        <position position="136"/>
    </location>
    <ligand>
        <name>D-ribulose 5-phosphate</name>
        <dbReference type="ChEBI" id="CHEBI:58121"/>
    </ligand>
</feature>
<dbReference type="EMBL" id="JACRSU010000004">
    <property type="protein sequence ID" value="MBC8541607.1"/>
    <property type="molecule type" value="Genomic_DNA"/>
</dbReference>
<feature type="binding site" evidence="4">
    <location>
        <begin position="66"/>
        <end position="70"/>
    </location>
    <ligand>
        <name>D-ribulose 5-phosphate</name>
        <dbReference type="ChEBI" id="CHEBI:58121"/>
    </ligand>
</feature>
<dbReference type="InterPro" id="IPR003500">
    <property type="entry name" value="RpiB_LacA_LacB"/>
</dbReference>
<dbReference type="Gene3D" id="3.40.1400.10">
    <property type="entry name" value="Sugar-phosphate isomerase, RpiB/LacA/LacB"/>
    <property type="match status" value="1"/>
</dbReference>
<keyword evidence="2 5" id="KW-0413">Isomerase</keyword>
<evidence type="ECO:0000256" key="2">
    <source>
        <dbReference type="ARBA" id="ARBA00023235"/>
    </source>
</evidence>
<dbReference type="AlphaFoldDB" id="A0A926HVF9"/>
<dbReference type="RefSeq" id="WP_177678263.1">
    <property type="nucleotide sequence ID" value="NZ_JACRSU010000004.1"/>
</dbReference>
<feature type="binding site" evidence="4">
    <location>
        <position position="132"/>
    </location>
    <ligand>
        <name>D-ribulose 5-phosphate</name>
        <dbReference type="ChEBI" id="CHEBI:58121"/>
    </ligand>
</feature>
<dbReference type="NCBIfam" id="TIGR00689">
    <property type="entry name" value="rpiB_lacA_lacB"/>
    <property type="match status" value="1"/>
</dbReference>
<dbReference type="Proteomes" id="UP000611762">
    <property type="component" value="Unassembled WGS sequence"/>
</dbReference>
<evidence type="ECO:0000256" key="1">
    <source>
        <dbReference type="ARBA" id="ARBA00008754"/>
    </source>
</evidence>
<name>A0A926HVF9_9FIRM</name>
<dbReference type="GO" id="GO:0004751">
    <property type="term" value="F:ribose-5-phosphate isomerase activity"/>
    <property type="evidence" value="ECO:0007669"/>
    <property type="project" value="UniProtKB-EC"/>
</dbReference>
<keyword evidence="6" id="KW-1185">Reference proteome</keyword>
<organism evidence="5 6">
    <name type="scientific">Congzhengia minquanensis</name>
    <dbReference type="NCBI Taxonomy" id="2763657"/>
    <lineage>
        <taxon>Bacteria</taxon>
        <taxon>Bacillati</taxon>
        <taxon>Bacillota</taxon>
        <taxon>Clostridia</taxon>
        <taxon>Eubacteriales</taxon>
        <taxon>Oscillospiraceae</taxon>
        <taxon>Congzhengia</taxon>
    </lineage>
</organism>
<dbReference type="NCBIfam" id="NF004051">
    <property type="entry name" value="PRK05571.1"/>
    <property type="match status" value="1"/>
</dbReference>
<comment type="similarity">
    <text evidence="1">Belongs to the LacAB/RpiB family.</text>
</comment>
<feature type="active site" description="Proton donor" evidence="3">
    <location>
        <position position="98"/>
    </location>
</feature>
<evidence type="ECO:0000256" key="4">
    <source>
        <dbReference type="PIRSR" id="PIRSR005384-2"/>
    </source>
</evidence>
<reference evidence="5" key="1">
    <citation type="submission" date="2020-08" db="EMBL/GenBank/DDBJ databases">
        <title>Genome public.</title>
        <authorList>
            <person name="Liu C."/>
            <person name="Sun Q."/>
        </authorList>
    </citation>
    <scope>NUCLEOTIDE SEQUENCE</scope>
    <source>
        <strain evidence="5">H8</strain>
    </source>
</reference>
<sequence>MKVVIGCDHGGFELKEVLSAHLKDKGFDVVDVGTYDTNSVDYPDIAQKACEEVTSGRCEWGVLICGTGIGISIAANKVNGIRCALVSNEYSAEMTKRHNNANMVAFGGRVTGPDLAKHILDAYVGAEFEGGRHEKRIEKISALEG</sequence>
<gene>
    <name evidence="5" type="primary">rpiB</name>
    <name evidence="5" type="ORF">H8698_11520</name>
</gene>
<dbReference type="EC" id="5.3.1.6" evidence="5"/>
<comment type="caution">
    <text evidence="5">The sequence shown here is derived from an EMBL/GenBank/DDBJ whole genome shotgun (WGS) entry which is preliminary data.</text>
</comment>
<dbReference type="InterPro" id="IPR036569">
    <property type="entry name" value="RpiB_LacA_LacB_sf"/>
</dbReference>
<feature type="active site" description="Proton acceptor" evidence="3">
    <location>
        <position position="65"/>
    </location>
</feature>
<dbReference type="NCBIfam" id="TIGR01120">
    <property type="entry name" value="rpiB"/>
    <property type="match status" value="1"/>
</dbReference>
<feature type="binding site" evidence="4">
    <location>
        <position position="99"/>
    </location>
    <ligand>
        <name>D-ribulose 5-phosphate</name>
        <dbReference type="ChEBI" id="CHEBI:58121"/>
    </ligand>
</feature>
<dbReference type="PANTHER" id="PTHR30345:SF0">
    <property type="entry name" value="DNA DAMAGE-REPAIR_TOLERATION PROTEIN DRT102"/>
    <property type="match status" value="1"/>
</dbReference>
<dbReference type="PIRSF" id="PIRSF005384">
    <property type="entry name" value="RpiB_LacA_B"/>
    <property type="match status" value="1"/>
</dbReference>
<feature type="binding site" evidence="4">
    <location>
        <position position="109"/>
    </location>
    <ligand>
        <name>D-ribulose 5-phosphate</name>
        <dbReference type="ChEBI" id="CHEBI:58121"/>
    </ligand>
</feature>
<dbReference type="SUPFAM" id="SSF89623">
    <property type="entry name" value="Ribose/Galactose isomerase RpiB/AlsB"/>
    <property type="match status" value="1"/>
</dbReference>
<evidence type="ECO:0000313" key="6">
    <source>
        <dbReference type="Proteomes" id="UP000611762"/>
    </source>
</evidence>
<accession>A0A926HVF9</accession>
<evidence type="ECO:0000313" key="5">
    <source>
        <dbReference type="EMBL" id="MBC8541607.1"/>
    </source>
</evidence>
<dbReference type="Pfam" id="PF02502">
    <property type="entry name" value="LacAB_rpiB"/>
    <property type="match status" value="1"/>
</dbReference>
<feature type="binding site" evidence="4">
    <location>
        <begin position="8"/>
        <end position="9"/>
    </location>
    <ligand>
        <name>D-ribulose 5-phosphate</name>
        <dbReference type="ChEBI" id="CHEBI:58121"/>
    </ligand>
</feature>
<protein>
    <submittedName>
        <fullName evidence="5">Ribose 5-phosphate isomerase B</fullName>
        <ecNumber evidence="5">5.3.1.6</ecNumber>
    </submittedName>
</protein>
<dbReference type="InterPro" id="IPR004785">
    <property type="entry name" value="RpiB"/>
</dbReference>
<proteinExistence type="inferred from homology"/>
<dbReference type="GO" id="GO:0005975">
    <property type="term" value="P:carbohydrate metabolic process"/>
    <property type="evidence" value="ECO:0007669"/>
    <property type="project" value="InterPro"/>
</dbReference>